<keyword evidence="2" id="KW-0597">Phosphoprotein</keyword>
<name>A0ABM3D8V6_SALSA</name>
<evidence type="ECO:0000313" key="10">
    <source>
        <dbReference type="RefSeq" id="XP_045555238.1"/>
    </source>
</evidence>
<dbReference type="PANTHER" id="PTHR14952">
    <property type="entry name" value="ROPPORIN-1-LIKE PROTEIN"/>
    <property type="match status" value="1"/>
</dbReference>
<dbReference type="RefSeq" id="XP_045555238.1">
    <property type="nucleotide sequence ID" value="XM_045699282.1"/>
</dbReference>
<dbReference type="GeneID" id="106575691"/>
<dbReference type="Gene3D" id="1.20.890.10">
    <property type="entry name" value="cAMP-dependent protein kinase regulatory subunit, dimerization-anchoring domain"/>
    <property type="match status" value="1"/>
</dbReference>
<keyword evidence="6" id="KW-0966">Cell projection</keyword>
<keyword evidence="9" id="KW-1185">Reference proteome</keyword>
<keyword evidence="3" id="KW-0832">Ubl conjugation</keyword>
<comment type="subcellular location">
    <subcellularLocation>
        <location evidence="1">Cell projection</location>
        <location evidence="1">Cilium</location>
        <location evidence="1">Flagellum</location>
    </subcellularLocation>
</comment>
<keyword evidence="5" id="KW-0969">Cilium</keyword>
<dbReference type="InterPro" id="IPR047844">
    <property type="entry name" value="ROP_DD"/>
</dbReference>
<evidence type="ECO:0000313" key="9">
    <source>
        <dbReference type="Proteomes" id="UP001652741"/>
    </source>
</evidence>
<comment type="function">
    <text evidence="8">Important for male fertility. With ROPN1L, involved in fibrous sheath integrity and sperm motility, plays a role in PKA-dependent signaling processes required for spermatozoa capacitation.</text>
</comment>
<keyword evidence="4" id="KW-0282">Flagellum</keyword>
<evidence type="ECO:0000256" key="5">
    <source>
        <dbReference type="ARBA" id="ARBA00023069"/>
    </source>
</evidence>
<protein>
    <submittedName>
        <fullName evidence="10">Ropporin-1 isoform X1</fullName>
    </submittedName>
</protein>
<reference evidence="10" key="1">
    <citation type="submission" date="2025-08" db="UniProtKB">
        <authorList>
            <consortium name="RefSeq"/>
        </authorList>
    </citation>
    <scope>IDENTIFICATION</scope>
</reference>
<sequence>MTNCDDKICPQEGSRCHLPVQVSTAQQGVFVAAGSHSGFRMSHTGKPVVIPPELPGILKQFTKDAIRTQPEDLLEWATLYFSALVQGKTLPVNRTPDKVVTPNTMDLTPEVLTTMHEKLHKNGTVSKKEVSKLWRSLGLADDLLRHIMTVGCFGDQLDWIKFFALGCSYLGGTIKNAMTHALYILNSDSSCKPPDACVTFETFRFLYSYLAAVDREVSQAQIDRTITYLEAQAKARDGMVKVSDFVNSRKVRLG</sequence>
<dbReference type="Proteomes" id="UP001652741">
    <property type="component" value="Chromosome ssa17"/>
</dbReference>
<evidence type="ECO:0000256" key="4">
    <source>
        <dbReference type="ARBA" id="ARBA00022846"/>
    </source>
</evidence>
<dbReference type="SUPFAM" id="SSF47391">
    <property type="entry name" value="Dimerization-anchoring domain of cAMP-dependent PK regulatory subunit"/>
    <property type="match status" value="1"/>
</dbReference>
<evidence type="ECO:0000256" key="2">
    <source>
        <dbReference type="ARBA" id="ARBA00022553"/>
    </source>
</evidence>
<evidence type="ECO:0000256" key="3">
    <source>
        <dbReference type="ARBA" id="ARBA00022843"/>
    </source>
</evidence>
<organism evidence="9 10">
    <name type="scientific">Salmo salar</name>
    <name type="common">Atlantic salmon</name>
    <dbReference type="NCBI Taxonomy" id="8030"/>
    <lineage>
        <taxon>Eukaryota</taxon>
        <taxon>Metazoa</taxon>
        <taxon>Chordata</taxon>
        <taxon>Craniata</taxon>
        <taxon>Vertebrata</taxon>
        <taxon>Euteleostomi</taxon>
        <taxon>Actinopterygii</taxon>
        <taxon>Neopterygii</taxon>
        <taxon>Teleostei</taxon>
        <taxon>Protacanthopterygii</taxon>
        <taxon>Salmoniformes</taxon>
        <taxon>Salmonidae</taxon>
        <taxon>Salmoninae</taxon>
        <taxon>Salmo</taxon>
    </lineage>
</organism>
<evidence type="ECO:0000256" key="1">
    <source>
        <dbReference type="ARBA" id="ARBA00004230"/>
    </source>
</evidence>
<evidence type="ECO:0000256" key="6">
    <source>
        <dbReference type="ARBA" id="ARBA00023273"/>
    </source>
</evidence>
<gene>
    <name evidence="10" type="primary">LOC106575691</name>
</gene>
<accession>A0ABM3D8V6</accession>
<evidence type="ECO:0000256" key="7">
    <source>
        <dbReference type="ARBA" id="ARBA00035651"/>
    </source>
</evidence>
<evidence type="ECO:0000256" key="8">
    <source>
        <dbReference type="ARBA" id="ARBA00037541"/>
    </source>
</evidence>
<proteinExistence type="inferred from homology"/>
<comment type="similarity">
    <text evidence="7">Belongs to the ropporin family.</text>
</comment>
<dbReference type="PANTHER" id="PTHR14952:SF12">
    <property type="entry name" value="ROPPORIN-1B"/>
    <property type="match status" value="1"/>
</dbReference>
<dbReference type="CDD" id="cd23019">
    <property type="entry name" value="DD_ROP"/>
    <property type="match status" value="1"/>
</dbReference>